<dbReference type="EMBL" id="JAIWYP010000007">
    <property type="protein sequence ID" value="KAH3791431.1"/>
    <property type="molecule type" value="Genomic_DNA"/>
</dbReference>
<reference evidence="2" key="2">
    <citation type="submission" date="2020-11" db="EMBL/GenBank/DDBJ databases">
        <authorList>
            <person name="McCartney M.A."/>
            <person name="Auch B."/>
            <person name="Kono T."/>
            <person name="Mallez S."/>
            <person name="Becker A."/>
            <person name="Gohl D.M."/>
            <person name="Silverstein K.A.T."/>
            <person name="Koren S."/>
            <person name="Bechman K.B."/>
            <person name="Herman A."/>
            <person name="Abrahante J.E."/>
            <person name="Garbe J."/>
        </authorList>
    </citation>
    <scope>NUCLEOTIDE SEQUENCE</scope>
    <source>
        <strain evidence="2">Duluth1</strain>
        <tissue evidence="2">Whole animal</tissue>
    </source>
</reference>
<accession>A0A9D4F4Y3</accession>
<organism evidence="2 3">
    <name type="scientific">Dreissena polymorpha</name>
    <name type="common">Zebra mussel</name>
    <name type="synonym">Mytilus polymorpha</name>
    <dbReference type="NCBI Taxonomy" id="45954"/>
    <lineage>
        <taxon>Eukaryota</taxon>
        <taxon>Metazoa</taxon>
        <taxon>Spiralia</taxon>
        <taxon>Lophotrochozoa</taxon>
        <taxon>Mollusca</taxon>
        <taxon>Bivalvia</taxon>
        <taxon>Autobranchia</taxon>
        <taxon>Heteroconchia</taxon>
        <taxon>Euheterodonta</taxon>
        <taxon>Imparidentia</taxon>
        <taxon>Neoheterodontei</taxon>
        <taxon>Myida</taxon>
        <taxon>Dreissenoidea</taxon>
        <taxon>Dreissenidae</taxon>
        <taxon>Dreissena</taxon>
    </lineage>
</organism>
<dbReference type="AlphaFoldDB" id="A0A9D4F4Y3"/>
<dbReference type="Proteomes" id="UP000828390">
    <property type="component" value="Unassembled WGS sequence"/>
</dbReference>
<name>A0A9D4F4Y3_DREPO</name>
<evidence type="ECO:0000313" key="2">
    <source>
        <dbReference type="EMBL" id="KAH3791431.1"/>
    </source>
</evidence>
<evidence type="ECO:0000256" key="1">
    <source>
        <dbReference type="SAM" id="MobiDB-lite"/>
    </source>
</evidence>
<keyword evidence="3" id="KW-1185">Reference proteome</keyword>
<comment type="caution">
    <text evidence="2">The sequence shown here is derived from an EMBL/GenBank/DDBJ whole genome shotgun (WGS) entry which is preliminary data.</text>
</comment>
<proteinExistence type="predicted"/>
<evidence type="ECO:0000313" key="3">
    <source>
        <dbReference type="Proteomes" id="UP000828390"/>
    </source>
</evidence>
<reference evidence="2" key="1">
    <citation type="journal article" date="2019" name="bioRxiv">
        <title>The Genome of the Zebra Mussel, Dreissena polymorpha: A Resource for Invasive Species Research.</title>
        <authorList>
            <person name="McCartney M.A."/>
            <person name="Auch B."/>
            <person name="Kono T."/>
            <person name="Mallez S."/>
            <person name="Zhang Y."/>
            <person name="Obille A."/>
            <person name="Becker A."/>
            <person name="Abrahante J.E."/>
            <person name="Garbe J."/>
            <person name="Badalamenti J.P."/>
            <person name="Herman A."/>
            <person name="Mangelson H."/>
            <person name="Liachko I."/>
            <person name="Sullivan S."/>
            <person name="Sone E.D."/>
            <person name="Koren S."/>
            <person name="Silverstein K.A.T."/>
            <person name="Beckman K.B."/>
            <person name="Gohl D.M."/>
        </authorList>
    </citation>
    <scope>NUCLEOTIDE SEQUENCE</scope>
    <source>
        <strain evidence="2">Duluth1</strain>
        <tissue evidence="2">Whole animal</tissue>
    </source>
</reference>
<gene>
    <name evidence="2" type="ORF">DPMN_144917</name>
</gene>
<feature type="region of interest" description="Disordered" evidence="1">
    <location>
        <begin position="1"/>
        <end position="26"/>
    </location>
</feature>
<protein>
    <submittedName>
        <fullName evidence="2">Uncharacterized protein</fullName>
    </submittedName>
</protein>
<sequence length="56" mass="6314">MAKRLSSNPLPKLSNRNTSDFQPHANQHLSSIEAKLKLMTPDWFSTQNVATSLTEM</sequence>